<evidence type="ECO:0000256" key="1">
    <source>
        <dbReference type="SAM" id="SignalP"/>
    </source>
</evidence>
<evidence type="ECO:0000313" key="3">
    <source>
        <dbReference type="Proteomes" id="UP001292079"/>
    </source>
</evidence>
<protein>
    <submittedName>
        <fullName evidence="2">Uncharacterized protein</fullName>
    </submittedName>
</protein>
<feature type="signal peptide" evidence="1">
    <location>
        <begin position="1"/>
        <end position="23"/>
    </location>
</feature>
<reference evidence="2" key="2">
    <citation type="journal article" date="2023" name="Infect Dis Poverty">
        <title>Chromosome-scale genome of the human blood fluke Schistosoma mekongi and its implications for public health.</title>
        <authorList>
            <person name="Zhou M."/>
            <person name="Xu L."/>
            <person name="Xu D."/>
            <person name="Chen W."/>
            <person name="Khan J."/>
            <person name="Hu Y."/>
            <person name="Huang H."/>
            <person name="Wei H."/>
            <person name="Zhang Y."/>
            <person name="Chusongsang P."/>
            <person name="Tanasarnprasert K."/>
            <person name="Hu X."/>
            <person name="Limpanont Y."/>
            <person name="Lv Z."/>
        </authorList>
    </citation>
    <scope>NUCLEOTIDE SEQUENCE</scope>
    <source>
        <strain evidence="2">LV_2022a</strain>
    </source>
</reference>
<dbReference type="Proteomes" id="UP001292079">
    <property type="component" value="Unassembled WGS sequence"/>
</dbReference>
<dbReference type="EMBL" id="JALJAT010000004">
    <property type="protein sequence ID" value="KAK4470151.1"/>
    <property type="molecule type" value="Genomic_DNA"/>
</dbReference>
<dbReference type="AlphaFoldDB" id="A0AAE1Z9K9"/>
<feature type="chain" id="PRO_5042074173" evidence="1">
    <location>
        <begin position="24"/>
        <end position="77"/>
    </location>
</feature>
<name>A0AAE1Z9K9_SCHME</name>
<evidence type="ECO:0000313" key="2">
    <source>
        <dbReference type="EMBL" id="KAK4470151.1"/>
    </source>
</evidence>
<proteinExistence type="predicted"/>
<organism evidence="2 3">
    <name type="scientific">Schistosoma mekongi</name>
    <name type="common">Parasitic worm</name>
    <dbReference type="NCBI Taxonomy" id="38744"/>
    <lineage>
        <taxon>Eukaryota</taxon>
        <taxon>Metazoa</taxon>
        <taxon>Spiralia</taxon>
        <taxon>Lophotrochozoa</taxon>
        <taxon>Platyhelminthes</taxon>
        <taxon>Trematoda</taxon>
        <taxon>Digenea</taxon>
        <taxon>Strigeidida</taxon>
        <taxon>Schistosomatoidea</taxon>
        <taxon>Schistosomatidae</taxon>
        <taxon>Schistosoma</taxon>
    </lineage>
</organism>
<gene>
    <name evidence="2" type="ORF">MN116_005592</name>
</gene>
<keyword evidence="3" id="KW-1185">Reference proteome</keyword>
<comment type="caution">
    <text evidence="2">The sequence shown here is derived from an EMBL/GenBank/DDBJ whole genome shotgun (WGS) entry which is preliminary data.</text>
</comment>
<sequence>MNTYLIVLIVFSSIGVSIQHTHGYTEIDDMDTWQRYPNYNYPLIYNRHYTDYHKRGLRNMRMGKRSIYEHMKSISNQ</sequence>
<reference evidence="2" key="1">
    <citation type="submission" date="2022-04" db="EMBL/GenBank/DDBJ databases">
        <authorList>
            <person name="Xu L."/>
            <person name="Lv Z."/>
        </authorList>
    </citation>
    <scope>NUCLEOTIDE SEQUENCE</scope>
    <source>
        <strain evidence="2">LV_2022a</strain>
    </source>
</reference>
<accession>A0AAE1Z9K9</accession>
<keyword evidence="1" id="KW-0732">Signal</keyword>